<evidence type="ECO:0000313" key="3">
    <source>
        <dbReference type="Proteomes" id="UP000649617"/>
    </source>
</evidence>
<gene>
    <name evidence="2" type="ORF">SPIL2461_LOCUS4264</name>
</gene>
<keyword evidence="3" id="KW-1185">Reference proteome</keyword>
<comment type="caution">
    <text evidence="2">The sequence shown here is derived from an EMBL/GenBank/DDBJ whole genome shotgun (WGS) entry which is preliminary data.</text>
</comment>
<dbReference type="AlphaFoldDB" id="A0A812L7B1"/>
<reference evidence="2" key="1">
    <citation type="submission" date="2021-02" db="EMBL/GenBank/DDBJ databases">
        <authorList>
            <person name="Dougan E. K."/>
            <person name="Rhodes N."/>
            <person name="Thang M."/>
            <person name="Chan C."/>
        </authorList>
    </citation>
    <scope>NUCLEOTIDE SEQUENCE</scope>
</reference>
<accession>A0A812L7B1</accession>
<dbReference type="Proteomes" id="UP000649617">
    <property type="component" value="Unassembled WGS sequence"/>
</dbReference>
<evidence type="ECO:0000313" key="2">
    <source>
        <dbReference type="EMBL" id="CAE7242451.1"/>
    </source>
</evidence>
<protein>
    <submittedName>
        <fullName evidence="2">Uncharacterized protein</fullName>
    </submittedName>
</protein>
<feature type="non-terminal residue" evidence="2">
    <location>
        <position position="1"/>
    </location>
</feature>
<organism evidence="2 3">
    <name type="scientific">Symbiodinium pilosum</name>
    <name type="common">Dinoflagellate</name>
    <dbReference type="NCBI Taxonomy" id="2952"/>
    <lineage>
        <taxon>Eukaryota</taxon>
        <taxon>Sar</taxon>
        <taxon>Alveolata</taxon>
        <taxon>Dinophyceae</taxon>
        <taxon>Suessiales</taxon>
        <taxon>Symbiodiniaceae</taxon>
        <taxon>Symbiodinium</taxon>
    </lineage>
</organism>
<sequence>GNRRRRSQRHVSQADRAQQRGVQLCNLRRSRCSGLGGGTGTLQPSGGLRYPSRCCNAQLDSLCLQRGLGVAG</sequence>
<dbReference type="EMBL" id="CAJNIZ010005535">
    <property type="protein sequence ID" value="CAE7242451.1"/>
    <property type="molecule type" value="Genomic_DNA"/>
</dbReference>
<evidence type="ECO:0000256" key="1">
    <source>
        <dbReference type="SAM" id="MobiDB-lite"/>
    </source>
</evidence>
<feature type="region of interest" description="Disordered" evidence="1">
    <location>
        <begin position="1"/>
        <end position="20"/>
    </location>
</feature>
<name>A0A812L7B1_SYMPI</name>
<proteinExistence type="predicted"/>
<feature type="non-terminal residue" evidence="2">
    <location>
        <position position="72"/>
    </location>
</feature>